<keyword evidence="3" id="KW-1185">Reference proteome</keyword>
<dbReference type="EMBL" id="JBFMIA010000013">
    <property type="protein sequence ID" value="MEW9502681.1"/>
    <property type="molecule type" value="Genomic_DNA"/>
</dbReference>
<sequence>MILFVAIRKGGVNIEKVSCFIISFALLNTVFQVLSGLVLTAYYVPDIPDFSSMNSNLSQEVVFGVSSIIPFPLLSTLITATLAYFFSQKFFITPQTKSNE</sequence>
<protein>
    <submittedName>
        <fullName evidence="2">Uncharacterized protein</fullName>
    </submittedName>
</protein>
<evidence type="ECO:0000256" key="1">
    <source>
        <dbReference type="SAM" id="Phobius"/>
    </source>
</evidence>
<keyword evidence="1" id="KW-1133">Transmembrane helix</keyword>
<comment type="caution">
    <text evidence="2">The sequence shown here is derived from an EMBL/GenBank/DDBJ whole genome shotgun (WGS) entry which is preliminary data.</text>
</comment>
<name>A0ABV3Q5Q9_9BACL</name>
<gene>
    <name evidence="2" type="ORF">AB1471_12860</name>
</gene>
<reference evidence="2 3" key="1">
    <citation type="journal article" date="1979" name="Int. J. Syst. Evol. Microbiol.">
        <title>Bacillus globisporus subsp. marinus subsp. nov.</title>
        <authorList>
            <person name="Liu H."/>
        </authorList>
    </citation>
    <scope>NUCLEOTIDE SEQUENCE [LARGE SCALE GENOMIC DNA]</scope>
    <source>
        <strain evidence="2 3">DSM 1297</strain>
    </source>
</reference>
<keyword evidence="1" id="KW-0472">Membrane</keyword>
<organism evidence="2 3">
    <name type="scientific">Jeotgalibacillus marinus</name>
    <dbReference type="NCBI Taxonomy" id="86667"/>
    <lineage>
        <taxon>Bacteria</taxon>
        <taxon>Bacillati</taxon>
        <taxon>Bacillota</taxon>
        <taxon>Bacilli</taxon>
        <taxon>Bacillales</taxon>
        <taxon>Caryophanaceae</taxon>
        <taxon>Jeotgalibacillus</taxon>
    </lineage>
</organism>
<feature type="transmembrane region" description="Helical" evidence="1">
    <location>
        <begin position="20"/>
        <end position="43"/>
    </location>
</feature>
<keyword evidence="1" id="KW-0812">Transmembrane</keyword>
<dbReference type="Proteomes" id="UP001556040">
    <property type="component" value="Unassembled WGS sequence"/>
</dbReference>
<dbReference type="RefSeq" id="WP_367780168.1">
    <property type="nucleotide sequence ID" value="NZ_JBFMIA010000013.1"/>
</dbReference>
<feature type="transmembrane region" description="Helical" evidence="1">
    <location>
        <begin position="63"/>
        <end position="86"/>
    </location>
</feature>
<accession>A0ABV3Q5Q9</accession>
<evidence type="ECO:0000313" key="2">
    <source>
        <dbReference type="EMBL" id="MEW9502681.1"/>
    </source>
</evidence>
<evidence type="ECO:0000313" key="3">
    <source>
        <dbReference type="Proteomes" id="UP001556040"/>
    </source>
</evidence>
<proteinExistence type="predicted"/>